<feature type="region of interest" description="Disordered" evidence="1">
    <location>
        <begin position="52"/>
        <end position="76"/>
    </location>
</feature>
<protein>
    <submittedName>
        <fullName evidence="2">Uncharacterized protein</fullName>
    </submittedName>
</protein>
<name>A0ABQ3QKH9_9ACTN</name>
<keyword evidence="3" id="KW-1185">Reference proteome</keyword>
<feature type="compositionally biased region" description="Low complexity" evidence="1">
    <location>
        <begin position="59"/>
        <end position="70"/>
    </location>
</feature>
<evidence type="ECO:0000256" key="1">
    <source>
        <dbReference type="SAM" id="MobiDB-lite"/>
    </source>
</evidence>
<gene>
    <name evidence="2" type="ORF">Sviol_22000</name>
</gene>
<reference evidence="2" key="1">
    <citation type="submission" date="2024-05" db="EMBL/GenBank/DDBJ databases">
        <title>Whole genome shotgun sequence of Streptomyces violascens NBRC 12920.</title>
        <authorList>
            <person name="Komaki H."/>
            <person name="Tamura T."/>
        </authorList>
    </citation>
    <scope>NUCLEOTIDE SEQUENCE</scope>
    <source>
        <strain evidence="2">NBRC 12920</strain>
    </source>
</reference>
<evidence type="ECO:0000313" key="3">
    <source>
        <dbReference type="Proteomes" id="UP001050808"/>
    </source>
</evidence>
<organism evidence="2 3">
    <name type="scientific">Streptomyces violascens</name>
    <dbReference type="NCBI Taxonomy" id="67381"/>
    <lineage>
        <taxon>Bacteria</taxon>
        <taxon>Bacillati</taxon>
        <taxon>Actinomycetota</taxon>
        <taxon>Actinomycetes</taxon>
        <taxon>Kitasatosporales</taxon>
        <taxon>Streptomycetaceae</taxon>
        <taxon>Streptomyces</taxon>
    </lineage>
</organism>
<accession>A0ABQ3QKH9</accession>
<sequence length="76" mass="7970">MIHAAFGAFPSTVSRMTICSVCPSKRTAEVSCFTLNCRPLCGTIAPQPQAYAGATSEPNCTATSNSATNSARRRSL</sequence>
<dbReference type="Proteomes" id="UP001050808">
    <property type="component" value="Unassembled WGS sequence"/>
</dbReference>
<dbReference type="EMBL" id="BNDY01000002">
    <property type="protein sequence ID" value="GHI37792.1"/>
    <property type="molecule type" value="Genomic_DNA"/>
</dbReference>
<comment type="caution">
    <text evidence="2">The sequence shown here is derived from an EMBL/GenBank/DDBJ whole genome shotgun (WGS) entry which is preliminary data.</text>
</comment>
<proteinExistence type="predicted"/>
<evidence type="ECO:0000313" key="2">
    <source>
        <dbReference type="EMBL" id="GHI37792.1"/>
    </source>
</evidence>